<proteinExistence type="predicted"/>
<dbReference type="Proteomes" id="UP000032180">
    <property type="component" value="Chromosome 6"/>
</dbReference>
<evidence type="ECO:0000313" key="2">
    <source>
        <dbReference type="EnsemblPlants" id="LPERR06G20380.1"/>
    </source>
</evidence>
<dbReference type="Gramene" id="LPERR06G20380.1">
    <property type="protein sequence ID" value="LPERR06G20380.1"/>
    <property type="gene ID" value="LPERR06G20380"/>
</dbReference>
<organism evidence="2 3">
    <name type="scientific">Leersia perrieri</name>
    <dbReference type="NCBI Taxonomy" id="77586"/>
    <lineage>
        <taxon>Eukaryota</taxon>
        <taxon>Viridiplantae</taxon>
        <taxon>Streptophyta</taxon>
        <taxon>Embryophyta</taxon>
        <taxon>Tracheophyta</taxon>
        <taxon>Spermatophyta</taxon>
        <taxon>Magnoliopsida</taxon>
        <taxon>Liliopsida</taxon>
        <taxon>Poales</taxon>
        <taxon>Poaceae</taxon>
        <taxon>BOP clade</taxon>
        <taxon>Oryzoideae</taxon>
        <taxon>Oryzeae</taxon>
        <taxon>Oryzinae</taxon>
        <taxon>Leersia</taxon>
    </lineage>
</organism>
<protein>
    <submittedName>
        <fullName evidence="2">Uncharacterized protein</fullName>
    </submittedName>
</protein>
<dbReference type="eggNOG" id="ENOG502R5E7">
    <property type="taxonomic scope" value="Eukaryota"/>
</dbReference>
<feature type="transmembrane region" description="Helical" evidence="1">
    <location>
        <begin position="69"/>
        <end position="91"/>
    </location>
</feature>
<keyword evidence="1" id="KW-0472">Membrane</keyword>
<evidence type="ECO:0000256" key="1">
    <source>
        <dbReference type="SAM" id="Phobius"/>
    </source>
</evidence>
<dbReference type="STRING" id="77586.A0A0D9WT66"/>
<name>A0A0D9WT66_9ORYZ</name>
<reference evidence="2" key="3">
    <citation type="submission" date="2015-04" db="UniProtKB">
        <authorList>
            <consortium name="EnsemblPlants"/>
        </authorList>
    </citation>
    <scope>IDENTIFICATION</scope>
</reference>
<feature type="transmembrane region" description="Helical" evidence="1">
    <location>
        <begin position="37"/>
        <end position="57"/>
    </location>
</feature>
<evidence type="ECO:0000313" key="3">
    <source>
        <dbReference type="Proteomes" id="UP000032180"/>
    </source>
</evidence>
<reference evidence="2 3" key="1">
    <citation type="submission" date="2012-08" db="EMBL/GenBank/DDBJ databases">
        <title>Oryza genome evolution.</title>
        <authorList>
            <person name="Wing R.A."/>
        </authorList>
    </citation>
    <scope>NUCLEOTIDE SEQUENCE</scope>
</reference>
<reference evidence="3" key="2">
    <citation type="submission" date="2013-12" db="EMBL/GenBank/DDBJ databases">
        <authorList>
            <person name="Yu Y."/>
            <person name="Lee S."/>
            <person name="de Baynast K."/>
            <person name="Wissotski M."/>
            <person name="Liu L."/>
            <person name="Talag J."/>
            <person name="Goicoechea J."/>
            <person name="Angelova A."/>
            <person name="Jetty R."/>
            <person name="Kudrna D."/>
            <person name="Golser W."/>
            <person name="Rivera L."/>
            <person name="Zhang J."/>
            <person name="Wing R."/>
        </authorList>
    </citation>
    <scope>NUCLEOTIDE SEQUENCE</scope>
</reference>
<keyword evidence="3" id="KW-1185">Reference proteome</keyword>
<accession>A0A0D9WT66</accession>
<dbReference type="AlphaFoldDB" id="A0A0D9WT66"/>
<keyword evidence="1" id="KW-1133">Transmembrane helix</keyword>
<dbReference type="HOGENOM" id="CLU_171377_0_0_1"/>
<keyword evidence="1" id="KW-0812">Transmembrane</keyword>
<sequence>MENPAIAHPRVPVAALRRRRYIAPPNRGPAARRSRQLIVNSGVFLISTAGAIVVVHTTRSPSTIDNDPAYALLSFLLFLLGIWLVIVAFVAGQFPRAARVALAIARTLQNYLIGGN</sequence>
<dbReference type="EnsemblPlants" id="LPERR06G20380.1">
    <property type="protein sequence ID" value="LPERR06G20380.1"/>
    <property type="gene ID" value="LPERR06G20380"/>
</dbReference>